<organism evidence="2 3">
    <name type="scientific">Tetradesmus obliquus</name>
    <name type="common">Green alga</name>
    <name type="synonym">Acutodesmus obliquus</name>
    <dbReference type="NCBI Taxonomy" id="3088"/>
    <lineage>
        <taxon>Eukaryota</taxon>
        <taxon>Viridiplantae</taxon>
        <taxon>Chlorophyta</taxon>
        <taxon>core chlorophytes</taxon>
        <taxon>Chlorophyceae</taxon>
        <taxon>CS clade</taxon>
        <taxon>Sphaeropleales</taxon>
        <taxon>Scenedesmaceae</taxon>
        <taxon>Tetradesmus</taxon>
    </lineage>
</organism>
<sequence>MTCACSSGRFASDGACSICTKGMVCLGGNAPPSSCPTGLATVMTGARSFEQCLTTAGFGRLVNKTAAGQLLVQAQPCQAGSYNAGGNSSPCQRCGSGLTTAGEGAKSARDCVAPAGSYMGGGSGLRCPRGTYTPAFNDAPACTPCRNGLTTANEGSSASSACRLAKAGFYVMEVQLPNNIAGEQLPAEVPGVPEPNGVQAAAAAAVAAAAAAAAGDANGTYTEYVAVPCPVGTYQDKESEASSCTSCPNGLTTREPGADGVVLCLAPPGVQLLPGAENVSDCPVGSYKEGWNLNPCISCGEGLLTESTGAVALDACFVPAGWGIEIDTITKVRSAVMCVLNTYGQSSASYDLLTTRCIPCPEGTATADIQSGVTAAAGYTSSQACMPLPGWGYTAAGAVEKCMVGSWSAGGQQRVCRACAAMYTTAAEGAVSSNECWVEAGWAVQGSRGLPQPCSQGSFSVGGSAGAPGGSCTTCPEGFTTQEPAAESADDCNICSPGYGGAQCQPCSYGTYSFGGSTDACRNCGAGQTSARGADSSSQCVVVWPQDRDSYTMHVHISDESAWADSAAGDATEQACRAQCGAGCIMYRYNAGDKKCQVLLELTAGSPGFSSRAAVGLKAFSGGAVLDYAFYYVPASLDLGVQIKDVRKVTMADCLKACSRSEACVLVRVAGNASSSSSSSSLDSCVLLSGQLDADWVTSYQVTPQRLLSDGFVVDTL</sequence>
<dbReference type="Pfam" id="PF07699">
    <property type="entry name" value="Ephrin_rec_like"/>
    <property type="match status" value="2"/>
</dbReference>
<dbReference type="InterPro" id="IPR011641">
    <property type="entry name" value="Tyr-kin_ephrin_A/B_rcpt-like"/>
</dbReference>
<reference evidence="2 3" key="1">
    <citation type="submission" date="2016-10" db="EMBL/GenBank/DDBJ databases">
        <authorList>
            <person name="Cai Z."/>
        </authorList>
    </citation>
    <scope>NUCLEOTIDE SEQUENCE [LARGE SCALE GENOMIC DNA]</scope>
</reference>
<keyword evidence="3" id="KW-1185">Reference proteome</keyword>
<dbReference type="PANTHER" id="PTHR46967">
    <property type="entry name" value="INSULIN-LIKE GROWTH FACTOR BINDING PROTEIN,N-TERMINAL"/>
    <property type="match status" value="1"/>
</dbReference>
<dbReference type="InterPro" id="IPR009030">
    <property type="entry name" value="Growth_fac_rcpt_cys_sf"/>
</dbReference>
<evidence type="ECO:0000313" key="2">
    <source>
        <dbReference type="EMBL" id="SZX70174.1"/>
    </source>
</evidence>
<dbReference type="STRING" id="3088.A0A383VZF6"/>
<dbReference type="EMBL" id="FNXT01000975">
    <property type="protein sequence ID" value="SZX70174.1"/>
    <property type="molecule type" value="Genomic_DNA"/>
</dbReference>
<feature type="domain" description="Tyrosine-protein kinase ephrin type A/B receptor-like" evidence="1">
    <location>
        <begin position="75"/>
        <end position="111"/>
    </location>
</feature>
<evidence type="ECO:0000259" key="1">
    <source>
        <dbReference type="Pfam" id="PF07699"/>
    </source>
</evidence>
<accession>A0A383VZF6</accession>
<dbReference type="Proteomes" id="UP000256970">
    <property type="component" value="Unassembled WGS sequence"/>
</dbReference>
<dbReference type="AlphaFoldDB" id="A0A383VZF6"/>
<evidence type="ECO:0000313" key="3">
    <source>
        <dbReference type="Proteomes" id="UP000256970"/>
    </source>
</evidence>
<dbReference type="Gene3D" id="2.10.50.10">
    <property type="entry name" value="Tumor Necrosis Factor Receptor, subunit A, domain 2"/>
    <property type="match status" value="3"/>
</dbReference>
<name>A0A383VZF6_TETOB</name>
<proteinExistence type="predicted"/>
<dbReference type="SMART" id="SM01411">
    <property type="entry name" value="Ephrin_rec_like"/>
    <property type="match status" value="9"/>
</dbReference>
<dbReference type="SUPFAM" id="SSF57184">
    <property type="entry name" value="Growth factor receptor domain"/>
    <property type="match status" value="2"/>
</dbReference>
<dbReference type="PANTHER" id="PTHR46967:SF3">
    <property type="match status" value="1"/>
</dbReference>
<feature type="domain" description="Tyrosine-protein kinase ephrin type A/B receptor-like" evidence="1">
    <location>
        <begin position="227"/>
        <end position="264"/>
    </location>
</feature>
<protein>
    <recommendedName>
        <fullName evidence="1">Tyrosine-protein kinase ephrin type A/B receptor-like domain-containing protein</fullName>
    </recommendedName>
</protein>
<gene>
    <name evidence="2" type="ORF">BQ4739_LOCUS10410</name>
</gene>